<dbReference type="GeneID" id="26970665"/>
<name>A0A0A2VKZ1_PARBA</name>
<dbReference type="VEuPathDB" id="FungiDB:PAAG_11782"/>
<protein>
    <submittedName>
        <fullName evidence="1">Uncharacterized protein</fullName>
    </submittedName>
</protein>
<dbReference type="HOGENOM" id="CLU_2469710_0_0_1"/>
<evidence type="ECO:0000313" key="1">
    <source>
        <dbReference type="EMBL" id="KGQ01544.1"/>
    </source>
</evidence>
<organism evidence="1 2">
    <name type="scientific">Paracoccidioides lutzii (strain ATCC MYA-826 / Pb01)</name>
    <name type="common">Paracoccidioides brasiliensis</name>
    <dbReference type="NCBI Taxonomy" id="502779"/>
    <lineage>
        <taxon>Eukaryota</taxon>
        <taxon>Fungi</taxon>
        <taxon>Dikarya</taxon>
        <taxon>Ascomycota</taxon>
        <taxon>Pezizomycotina</taxon>
        <taxon>Eurotiomycetes</taxon>
        <taxon>Eurotiomycetidae</taxon>
        <taxon>Onygenales</taxon>
        <taxon>Ajellomycetaceae</taxon>
        <taxon>Paracoccidioides</taxon>
    </lineage>
</organism>
<dbReference type="AlphaFoldDB" id="A0A0A2VKZ1"/>
<dbReference type="KEGG" id="pbl:PAAG_11782"/>
<dbReference type="RefSeq" id="XP_015703058.1">
    <property type="nucleotide sequence ID" value="XM_015847367.1"/>
</dbReference>
<proteinExistence type="predicted"/>
<evidence type="ECO:0000313" key="2">
    <source>
        <dbReference type="Proteomes" id="UP000002059"/>
    </source>
</evidence>
<sequence>MAIGILTRVEDMLESLWFGNSLTYPLDELLEAYTLRMSRFDTEAYAIGSCREPHIGSLGNNNNTGTNSSEGDLEADVYSIFSSVNAKL</sequence>
<dbReference type="EMBL" id="KN294000">
    <property type="protein sequence ID" value="KGQ01544.1"/>
    <property type="molecule type" value="Genomic_DNA"/>
</dbReference>
<keyword evidence="2" id="KW-1185">Reference proteome</keyword>
<dbReference type="Proteomes" id="UP000002059">
    <property type="component" value="Partially assembled WGS sequence"/>
</dbReference>
<accession>A0A0A2VKZ1</accession>
<reference evidence="1 2" key="1">
    <citation type="journal article" date="2011" name="PLoS Genet.">
        <title>Comparative genomic analysis of human fungal pathogens causing paracoccidioidomycosis.</title>
        <authorList>
            <person name="Desjardins C.A."/>
            <person name="Champion M.D."/>
            <person name="Holder J.W."/>
            <person name="Muszewska A."/>
            <person name="Goldberg J."/>
            <person name="Bailao A.M."/>
            <person name="Brigido M.M."/>
            <person name="Ferreira M.E."/>
            <person name="Garcia A.M."/>
            <person name="Grynberg M."/>
            <person name="Gujja S."/>
            <person name="Heiman D.I."/>
            <person name="Henn M.R."/>
            <person name="Kodira C.D."/>
            <person name="Leon-Narvaez H."/>
            <person name="Longo L.V."/>
            <person name="Ma L.J."/>
            <person name="Malavazi I."/>
            <person name="Matsuo A.L."/>
            <person name="Morais F.V."/>
            <person name="Pereira M."/>
            <person name="Rodriguez-Brito S."/>
            <person name="Sakthikumar S."/>
            <person name="Salem-Izacc S.M."/>
            <person name="Sykes S.M."/>
            <person name="Teixeira M.M."/>
            <person name="Vallejo M.C."/>
            <person name="Walter M.E."/>
            <person name="Yandava C."/>
            <person name="Young S."/>
            <person name="Zeng Q."/>
            <person name="Zucker J."/>
            <person name="Felipe M.S."/>
            <person name="Goldman G.H."/>
            <person name="Haas B.J."/>
            <person name="McEwen J.G."/>
            <person name="Nino-Vega G."/>
            <person name="Puccia R."/>
            <person name="San-Blas G."/>
            <person name="Soares C.M."/>
            <person name="Birren B.W."/>
            <person name="Cuomo C.A."/>
        </authorList>
    </citation>
    <scope>NUCLEOTIDE SEQUENCE [LARGE SCALE GENOMIC DNA]</scope>
    <source>
        <strain evidence="2">ATCC MYA-826 / Pb01</strain>
    </source>
</reference>
<gene>
    <name evidence="1" type="ORF">PAAG_11782</name>
</gene>